<evidence type="ECO:0000313" key="2">
    <source>
        <dbReference type="Proteomes" id="UP000299102"/>
    </source>
</evidence>
<dbReference type="Proteomes" id="UP000299102">
    <property type="component" value="Unassembled WGS sequence"/>
</dbReference>
<proteinExistence type="predicted"/>
<evidence type="ECO:0000313" key="1">
    <source>
        <dbReference type="EMBL" id="GBP35072.1"/>
    </source>
</evidence>
<comment type="caution">
    <text evidence="1">The sequence shown here is derived from an EMBL/GenBank/DDBJ whole genome shotgun (WGS) entry which is preliminary data.</text>
</comment>
<sequence length="182" mass="20298">MSLEDYRAALRALSCQPEPRRYCVDVEPSPTPPPCTSSGVIGRRARCSLERFGRLVVTSRDVPLRPPLPPGQVYDPYKQTIVFLGTGLEIRDHAIRTNCETGIRTASGLQSTETLLATIHLTPELTIMQTVDSFDSIDCGDPISYKLPASHSAVPELLWSEPRQLEVAPFCRRTFEKLSMLR</sequence>
<protein>
    <submittedName>
        <fullName evidence="1">Uncharacterized protein</fullName>
    </submittedName>
</protein>
<dbReference type="AlphaFoldDB" id="A0A4C1V9I2"/>
<organism evidence="1 2">
    <name type="scientific">Eumeta variegata</name>
    <name type="common">Bagworm moth</name>
    <name type="synonym">Eumeta japonica</name>
    <dbReference type="NCBI Taxonomy" id="151549"/>
    <lineage>
        <taxon>Eukaryota</taxon>
        <taxon>Metazoa</taxon>
        <taxon>Ecdysozoa</taxon>
        <taxon>Arthropoda</taxon>
        <taxon>Hexapoda</taxon>
        <taxon>Insecta</taxon>
        <taxon>Pterygota</taxon>
        <taxon>Neoptera</taxon>
        <taxon>Endopterygota</taxon>
        <taxon>Lepidoptera</taxon>
        <taxon>Glossata</taxon>
        <taxon>Ditrysia</taxon>
        <taxon>Tineoidea</taxon>
        <taxon>Psychidae</taxon>
        <taxon>Oiketicinae</taxon>
        <taxon>Eumeta</taxon>
    </lineage>
</organism>
<reference evidence="1 2" key="1">
    <citation type="journal article" date="2019" name="Commun. Biol.">
        <title>The bagworm genome reveals a unique fibroin gene that provides high tensile strength.</title>
        <authorList>
            <person name="Kono N."/>
            <person name="Nakamura H."/>
            <person name="Ohtoshi R."/>
            <person name="Tomita M."/>
            <person name="Numata K."/>
            <person name="Arakawa K."/>
        </authorList>
    </citation>
    <scope>NUCLEOTIDE SEQUENCE [LARGE SCALE GENOMIC DNA]</scope>
</reference>
<name>A0A4C1V9I2_EUMVA</name>
<accession>A0A4C1V9I2</accession>
<keyword evidence="2" id="KW-1185">Reference proteome</keyword>
<dbReference type="OrthoDB" id="10031946at2759"/>
<gene>
    <name evidence="1" type="ORF">EVAR_75275_1</name>
</gene>
<dbReference type="EMBL" id="BGZK01000298">
    <property type="protein sequence ID" value="GBP35072.1"/>
    <property type="molecule type" value="Genomic_DNA"/>
</dbReference>